<evidence type="ECO:0000313" key="9">
    <source>
        <dbReference type="Proteomes" id="UP001408789"/>
    </source>
</evidence>
<dbReference type="GO" id="GO:0061809">
    <property type="term" value="F:NAD+ nucleosidase activity, cyclic ADP-ribose generating"/>
    <property type="evidence" value="ECO:0007669"/>
    <property type="project" value="UniProtKB-EC"/>
</dbReference>
<reference evidence="8 9" key="1">
    <citation type="submission" date="2024-04" db="EMBL/GenBank/DDBJ databases">
        <title>The reference genome of an endangered Asteraceae, Deinandra increscens subsp. villosa, native to the Central Coast of California.</title>
        <authorList>
            <person name="Guilliams M."/>
            <person name="Hasenstab-Lehman K."/>
            <person name="Meyer R."/>
            <person name="Mcevoy S."/>
        </authorList>
    </citation>
    <scope>NUCLEOTIDE SEQUENCE [LARGE SCALE GENOMIC DNA]</scope>
    <source>
        <tissue evidence="8">Leaf</tissue>
    </source>
</reference>
<dbReference type="InterPro" id="IPR035897">
    <property type="entry name" value="Toll_tir_struct_dom_sf"/>
</dbReference>
<dbReference type="PANTHER" id="PTHR11017">
    <property type="entry name" value="LEUCINE-RICH REPEAT-CONTAINING PROTEIN"/>
    <property type="match status" value="1"/>
</dbReference>
<keyword evidence="3" id="KW-0677">Repeat</keyword>
<evidence type="ECO:0000313" key="8">
    <source>
        <dbReference type="EMBL" id="KAK9058293.1"/>
    </source>
</evidence>
<dbReference type="SMART" id="SM00255">
    <property type="entry name" value="TIR"/>
    <property type="match status" value="1"/>
</dbReference>
<dbReference type="Pfam" id="PF00931">
    <property type="entry name" value="NB-ARC"/>
    <property type="match status" value="1"/>
</dbReference>
<evidence type="ECO:0000256" key="2">
    <source>
        <dbReference type="ARBA" id="ARBA00022614"/>
    </source>
</evidence>
<evidence type="ECO:0000259" key="7">
    <source>
        <dbReference type="PROSITE" id="PS50104"/>
    </source>
</evidence>
<dbReference type="InterPro" id="IPR044974">
    <property type="entry name" value="Disease_R_plants"/>
</dbReference>
<dbReference type="SUPFAM" id="SSF52540">
    <property type="entry name" value="P-loop containing nucleoside triphosphate hydrolases"/>
    <property type="match status" value="1"/>
</dbReference>
<dbReference type="GO" id="GO:0007165">
    <property type="term" value="P:signal transduction"/>
    <property type="evidence" value="ECO:0007669"/>
    <property type="project" value="InterPro"/>
</dbReference>
<sequence>MAVLTEIPEASSPSSSLSTYEYDIFLSFRGTDTRYNFTDHLLKALREATIDTFFDDSEIQIGDFLKPELENAIKSSRASIIVLSKDYASSTWCLDELALIMEQRRTSKHIVFPIFYYVKPSDVRKQQNSFGDAMVKHLQRMEAESNAEKRSQLAQKIEKWKKALKEVADMKGEEADGRRRETILIEQVVKDISSRLHLHTRSKVPHIIGRESSIRMITSFLKDGSRQSTEILTIWGMAGIGKTYLANYVFQLHYLDFERSCFLGDIERKCTSPYGMLDLQKQLLKDIRVGSWMDINNVNVGTFKIEKSLFRNRTLLVLDGINKYEQLDVLIGTKGLHPGTKIIITSVDGSLTEKCRLFETRVPPKHTKHLLHGLHNKESLQLLSWHAFGCNEPNESDKKESMKVIQYCKGHPLALEVLGSSLRSEHVTLEDILESLGKDINPKISEVLKISFDTLPSEKDKELFKHIACLFVGEDRKFTEDILRACGICKSSGIKILINRCLLTVGSSDKLMMHQLLQDMGRDIVRQESPKKPWKRSILWHHDECLDVLQNRQGTIIIQGLAFDMRTSESETLKESSGVNMQNFGLRSFALLNWVHILLSVIWWLFGWVWGMRSLFRKTKGDFETLSLMEMRKLRLLQLNYVQLSGSYKNFPQGLRWLCMHGFPLSYIPSDLQMENMVALDMSNSKLQQLWKKPKLLRSLKFLNLSSCHELVSVGNFSGLPLLERLTLAGCTSLLEVCESLGAYCQKLEVLDLTQCNKLKELPRSIGKLKNLKIFSVNGCSSLVEFPCGIKDMGSLEVLQADNINIESHVSSSAIVEALPRSLKSVLISLPSSLVTLSLKNNKLSNEFFPKDFSSLSMLKKLNLEGNPIVSLPDCVRTLSRLDNLNLNNCQRLKTVLSAPNTIMRFTTYDCFSLEQITFHPEKSAPEVNYYDANSLTEIQDKFKLQVLAEIDEEVLRSLGWINVKYLKHYKVSMADSDGCYHCTGKVLPAQMLYEHGIFSTYLEGQEVPKWITHRSNGSSVTLKSSLKNGKIRGLNLCIISAISSLAEVGPSRIQIRNLTKNCSWTYQPLIYVIPEANEEVIVWLSHWIFGNSEFEDGDEVCVDVSVQFSYGYDGFDLSYGGEGPDYANVREYGISLVYDDNVNQEEDPLGYYKSWNHIIGGDLSAAQSSSSHYLLKQRGI</sequence>
<dbReference type="Gene3D" id="3.40.50.10140">
    <property type="entry name" value="Toll/interleukin-1 receptor homology (TIR) domain"/>
    <property type="match status" value="1"/>
</dbReference>
<dbReference type="Gene3D" id="1.10.8.430">
    <property type="entry name" value="Helical domain of apoptotic protease-activating factors"/>
    <property type="match status" value="1"/>
</dbReference>
<dbReference type="PROSITE" id="PS50104">
    <property type="entry name" value="TIR"/>
    <property type="match status" value="1"/>
</dbReference>
<evidence type="ECO:0000256" key="4">
    <source>
        <dbReference type="ARBA" id="ARBA00022801"/>
    </source>
</evidence>
<proteinExistence type="predicted"/>
<gene>
    <name evidence="8" type="ORF">SSX86_023133</name>
</gene>
<organism evidence="8 9">
    <name type="scientific">Deinandra increscens subsp. villosa</name>
    <dbReference type="NCBI Taxonomy" id="3103831"/>
    <lineage>
        <taxon>Eukaryota</taxon>
        <taxon>Viridiplantae</taxon>
        <taxon>Streptophyta</taxon>
        <taxon>Embryophyta</taxon>
        <taxon>Tracheophyta</taxon>
        <taxon>Spermatophyta</taxon>
        <taxon>Magnoliopsida</taxon>
        <taxon>eudicotyledons</taxon>
        <taxon>Gunneridae</taxon>
        <taxon>Pentapetalae</taxon>
        <taxon>asterids</taxon>
        <taxon>campanulids</taxon>
        <taxon>Asterales</taxon>
        <taxon>Asteraceae</taxon>
        <taxon>Asteroideae</taxon>
        <taxon>Heliantheae alliance</taxon>
        <taxon>Madieae</taxon>
        <taxon>Madiinae</taxon>
        <taxon>Deinandra</taxon>
    </lineage>
</organism>
<protein>
    <recommendedName>
        <fullName evidence="1">ADP-ribosyl cyclase/cyclic ADP-ribose hydrolase</fullName>
        <ecNumber evidence="1">3.2.2.6</ecNumber>
    </recommendedName>
</protein>
<dbReference type="InterPro" id="IPR002182">
    <property type="entry name" value="NB-ARC"/>
</dbReference>
<dbReference type="InterPro" id="IPR058192">
    <property type="entry name" value="WHD_ROQ1-like"/>
</dbReference>
<dbReference type="Gene3D" id="3.40.50.300">
    <property type="entry name" value="P-loop containing nucleotide triphosphate hydrolases"/>
    <property type="match status" value="1"/>
</dbReference>
<evidence type="ECO:0000256" key="3">
    <source>
        <dbReference type="ARBA" id="ARBA00022737"/>
    </source>
</evidence>
<dbReference type="InterPro" id="IPR000157">
    <property type="entry name" value="TIR_dom"/>
</dbReference>
<keyword evidence="2" id="KW-0433">Leucine-rich repeat</keyword>
<dbReference type="InterPro" id="IPR042197">
    <property type="entry name" value="Apaf_helical"/>
</dbReference>
<keyword evidence="9" id="KW-1185">Reference proteome</keyword>
<comment type="catalytic activity">
    <reaction evidence="6">
        <text>NAD(+) + H2O = ADP-D-ribose + nicotinamide + H(+)</text>
        <dbReference type="Rhea" id="RHEA:16301"/>
        <dbReference type="ChEBI" id="CHEBI:15377"/>
        <dbReference type="ChEBI" id="CHEBI:15378"/>
        <dbReference type="ChEBI" id="CHEBI:17154"/>
        <dbReference type="ChEBI" id="CHEBI:57540"/>
        <dbReference type="ChEBI" id="CHEBI:57967"/>
        <dbReference type="EC" id="3.2.2.6"/>
    </reaction>
    <physiologicalReaction direction="left-to-right" evidence="6">
        <dbReference type="Rhea" id="RHEA:16302"/>
    </physiologicalReaction>
</comment>
<keyword evidence="5" id="KW-0520">NAD</keyword>
<dbReference type="Proteomes" id="UP001408789">
    <property type="component" value="Unassembled WGS sequence"/>
</dbReference>
<dbReference type="AlphaFoldDB" id="A0AAP0CPP9"/>
<dbReference type="PANTHER" id="PTHR11017:SF585">
    <property type="entry name" value="TIR DOMAIN-CONTAINING PROTEIN"/>
    <property type="match status" value="1"/>
</dbReference>
<dbReference type="EC" id="3.2.2.6" evidence="1"/>
<evidence type="ECO:0000256" key="6">
    <source>
        <dbReference type="ARBA" id="ARBA00047304"/>
    </source>
</evidence>
<dbReference type="Gene3D" id="3.80.10.10">
    <property type="entry name" value="Ribonuclease Inhibitor"/>
    <property type="match status" value="2"/>
</dbReference>
<dbReference type="Pfam" id="PF23282">
    <property type="entry name" value="WHD_ROQ1"/>
    <property type="match status" value="1"/>
</dbReference>
<dbReference type="GO" id="GO:0043531">
    <property type="term" value="F:ADP binding"/>
    <property type="evidence" value="ECO:0007669"/>
    <property type="project" value="InterPro"/>
</dbReference>
<dbReference type="InterPro" id="IPR027417">
    <property type="entry name" value="P-loop_NTPase"/>
</dbReference>
<dbReference type="SUPFAM" id="SSF52058">
    <property type="entry name" value="L domain-like"/>
    <property type="match status" value="1"/>
</dbReference>
<dbReference type="Pfam" id="PF01582">
    <property type="entry name" value="TIR"/>
    <property type="match status" value="1"/>
</dbReference>
<accession>A0AAP0CPP9</accession>
<dbReference type="InterPro" id="IPR045344">
    <property type="entry name" value="C-JID"/>
</dbReference>
<dbReference type="GO" id="GO:0006952">
    <property type="term" value="P:defense response"/>
    <property type="evidence" value="ECO:0007669"/>
    <property type="project" value="InterPro"/>
</dbReference>
<name>A0AAP0CPP9_9ASTR</name>
<dbReference type="PRINTS" id="PR00364">
    <property type="entry name" value="DISEASERSIST"/>
</dbReference>
<dbReference type="EMBL" id="JBCNJP010000023">
    <property type="protein sequence ID" value="KAK9058293.1"/>
    <property type="molecule type" value="Genomic_DNA"/>
</dbReference>
<comment type="caution">
    <text evidence="8">The sequence shown here is derived from an EMBL/GenBank/DDBJ whole genome shotgun (WGS) entry which is preliminary data.</text>
</comment>
<evidence type="ECO:0000256" key="5">
    <source>
        <dbReference type="ARBA" id="ARBA00023027"/>
    </source>
</evidence>
<dbReference type="Pfam" id="PF20160">
    <property type="entry name" value="C-JID"/>
    <property type="match status" value="1"/>
</dbReference>
<keyword evidence="4" id="KW-0378">Hydrolase</keyword>
<feature type="domain" description="TIR" evidence="7">
    <location>
        <begin position="20"/>
        <end position="196"/>
    </location>
</feature>
<dbReference type="InterPro" id="IPR032675">
    <property type="entry name" value="LRR_dom_sf"/>
</dbReference>
<dbReference type="FunFam" id="3.40.50.10140:FF:000007">
    <property type="entry name" value="Disease resistance protein (TIR-NBS-LRR class)"/>
    <property type="match status" value="1"/>
</dbReference>
<evidence type="ECO:0000256" key="1">
    <source>
        <dbReference type="ARBA" id="ARBA00011982"/>
    </source>
</evidence>
<dbReference type="SUPFAM" id="SSF52200">
    <property type="entry name" value="Toll/Interleukin receptor TIR domain"/>
    <property type="match status" value="1"/>
</dbReference>